<organism evidence="3 4">
    <name type="scientific">Tigriopus californicus</name>
    <name type="common">Marine copepod</name>
    <dbReference type="NCBI Taxonomy" id="6832"/>
    <lineage>
        <taxon>Eukaryota</taxon>
        <taxon>Metazoa</taxon>
        <taxon>Ecdysozoa</taxon>
        <taxon>Arthropoda</taxon>
        <taxon>Crustacea</taxon>
        <taxon>Multicrustacea</taxon>
        <taxon>Hexanauplia</taxon>
        <taxon>Copepoda</taxon>
        <taxon>Harpacticoida</taxon>
        <taxon>Harpacticidae</taxon>
        <taxon>Tigriopus</taxon>
    </lineage>
</organism>
<evidence type="ECO:0000313" key="4">
    <source>
        <dbReference type="Proteomes" id="UP000318571"/>
    </source>
</evidence>
<proteinExistence type="predicted"/>
<feature type="non-terminal residue" evidence="3">
    <location>
        <position position="1"/>
    </location>
</feature>
<comment type="caution">
    <text evidence="3">The sequence shown here is derived from an EMBL/GenBank/DDBJ whole genome shotgun (WGS) entry which is preliminary data.</text>
</comment>
<feature type="non-terminal residue" evidence="3">
    <location>
        <position position="157"/>
    </location>
</feature>
<sequence>EKKSVIADIPRRKRNCSHLLTIQRTINTPKSSTANMDIHDMDIVDSWNTQSSFLNYAQNKQFNGLSTTNGLAVQLIGMLLVTLAWAVYYAFSSVDPIGSSTPIANIGLTPTNIFDAPIPYITTTPTTTTSTTVTTTASNTSTTPSASTTTTTSTTTT</sequence>
<feature type="region of interest" description="Disordered" evidence="1">
    <location>
        <begin position="127"/>
        <end position="157"/>
    </location>
</feature>
<dbReference type="EMBL" id="VCGU01000001">
    <property type="protein sequence ID" value="TRY80492.1"/>
    <property type="molecule type" value="Genomic_DNA"/>
</dbReference>
<evidence type="ECO:0000256" key="2">
    <source>
        <dbReference type="SAM" id="Phobius"/>
    </source>
</evidence>
<dbReference type="Proteomes" id="UP000318571">
    <property type="component" value="Chromosome 12"/>
</dbReference>
<accession>A0A553PS48</accession>
<feature type="transmembrane region" description="Helical" evidence="2">
    <location>
        <begin position="71"/>
        <end position="91"/>
    </location>
</feature>
<name>A0A553PS48_TIGCA</name>
<evidence type="ECO:0000256" key="1">
    <source>
        <dbReference type="SAM" id="MobiDB-lite"/>
    </source>
</evidence>
<reference evidence="3 4" key="1">
    <citation type="journal article" date="2018" name="Nat. Ecol. Evol.">
        <title>Genomic signatures of mitonuclear coevolution across populations of Tigriopus californicus.</title>
        <authorList>
            <person name="Barreto F.S."/>
            <person name="Watson E.T."/>
            <person name="Lima T.G."/>
            <person name="Willett C.S."/>
            <person name="Edmands S."/>
            <person name="Li W."/>
            <person name="Burton R.S."/>
        </authorList>
    </citation>
    <scope>NUCLEOTIDE SEQUENCE [LARGE SCALE GENOMIC DNA]</scope>
    <source>
        <strain evidence="3 4">San Diego</strain>
    </source>
</reference>
<dbReference type="AlphaFoldDB" id="A0A553PS48"/>
<keyword evidence="2" id="KW-0812">Transmembrane</keyword>
<keyword evidence="2" id="KW-1133">Transmembrane helix</keyword>
<protein>
    <submittedName>
        <fullName evidence="3">Uncharacterized protein</fullName>
    </submittedName>
</protein>
<keyword evidence="2" id="KW-0472">Membrane</keyword>
<keyword evidence="4" id="KW-1185">Reference proteome</keyword>
<evidence type="ECO:0000313" key="3">
    <source>
        <dbReference type="EMBL" id="TRY80492.1"/>
    </source>
</evidence>
<gene>
    <name evidence="3" type="ORF">TCAL_15515</name>
</gene>